<comment type="caution">
    <text evidence="1">The sequence shown here is derived from an EMBL/GenBank/DDBJ whole genome shotgun (WGS) entry which is preliminary data.</text>
</comment>
<keyword evidence="2" id="KW-1185">Reference proteome</keyword>
<dbReference type="Proteomes" id="UP000828251">
    <property type="component" value="Unassembled WGS sequence"/>
</dbReference>
<evidence type="ECO:0000313" key="1">
    <source>
        <dbReference type="EMBL" id="KAH1064224.1"/>
    </source>
</evidence>
<protein>
    <submittedName>
        <fullName evidence="1">Uncharacterized protein</fullName>
    </submittedName>
</protein>
<dbReference type="EMBL" id="JAIQCV010000009">
    <property type="protein sequence ID" value="KAH1064224.1"/>
    <property type="molecule type" value="Genomic_DNA"/>
</dbReference>
<organism evidence="1 2">
    <name type="scientific">Gossypium stocksii</name>
    <dbReference type="NCBI Taxonomy" id="47602"/>
    <lineage>
        <taxon>Eukaryota</taxon>
        <taxon>Viridiplantae</taxon>
        <taxon>Streptophyta</taxon>
        <taxon>Embryophyta</taxon>
        <taxon>Tracheophyta</taxon>
        <taxon>Spermatophyta</taxon>
        <taxon>Magnoliopsida</taxon>
        <taxon>eudicotyledons</taxon>
        <taxon>Gunneridae</taxon>
        <taxon>Pentapetalae</taxon>
        <taxon>rosids</taxon>
        <taxon>malvids</taxon>
        <taxon>Malvales</taxon>
        <taxon>Malvaceae</taxon>
        <taxon>Malvoideae</taxon>
        <taxon>Gossypium</taxon>
    </lineage>
</organism>
<name>A0A9D3ZSW7_9ROSI</name>
<evidence type="ECO:0000313" key="2">
    <source>
        <dbReference type="Proteomes" id="UP000828251"/>
    </source>
</evidence>
<gene>
    <name evidence="1" type="ORF">J1N35_029211</name>
</gene>
<sequence length="235" mass="26300">MASVSPDVFVNEAMSLKTSTIVPSSSSLCVLDGERICRVVQSFPRHKTVKLKEETFVQWQHRLKLIMHGYSLISYIYEAFPIPPQFVPDPERKLVSNPEFIYFHQQDKLLALWSSYVNNEQVDIVFVGLSIYFKAVVAVASFALEPLKLDCLTDIFFECESRQRSSVISPLQSPGSVAQVHHVSFLQKIVGYGHLASVWPEKSLFRPPTATACPTALPTTVVSLALHTIATAEFV</sequence>
<reference evidence="1 2" key="1">
    <citation type="journal article" date="2021" name="Plant Biotechnol. J.">
        <title>Multi-omics assisted identification of the key and species-specific regulatory components of drought-tolerant mechanisms in Gossypium stocksii.</title>
        <authorList>
            <person name="Yu D."/>
            <person name="Ke L."/>
            <person name="Zhang D."/>
            <person name="Wu Y."/>
            <person name="Sun Y."/>
            <person name="Mei J."/>
            <person name="Sun J."/>
            <person name="Sun Y."/>
        </authorList>
    </citation>
    <scope>NUCLEOTIDE SEQUENCE [LARGE SCALE GENOMIC DNA]</scope>
    <source>
        <strain evidence="2">cv. E1</strain>
        <tissue evidence="1">Leaf</tissue>
    </source>
</reference>
<proteinExistence type="predicted"/>
<dbReference type="AlphaFoldDB" id="A0A9D3ZSW7"/>
<accession>A0A9D3ZSW7</accession>